<dbReference type="EMBL" id="KB730311">
    <property type="protein sequence ID" value="ENH67785.1"/>
    <property type="molecule type" value="Genomic_DNA"/>
</dbReference>
<proteinExistence type="predicted"/>
<reference evidence="2" key="1">
    <citation type="submission" date="2012-09" db="EMBL/GenBank/DDBJ databases">
        <title>Genome sequencing and comparative transcriptomics of race 1 and race 4 of banana pathogen: Fusarium oxysporum f. sp. cubense.</title>
        <authorList>
            <person name="Fang X."/>
            <person name="Huang J."/>
        </authorList>
    </citation>
    <scope>NUCLEOTIDE SEQUENCE [LARGE SCALE GENOMIC DNA]</scope>
    <source>
        <strain evidence="2">race 1</strain>
    </source>
</reference>
<gene>
    <name evidence="1" type="ORF">FOC1_g10001256</name>
</gene>
<dbReference type="VEuPathDB" id="FungiDB:FOC1_g10001256"/>
<organism evidence="1 2">
    <name type="scientific">Fusarium oxysporum f. sp. cubense (strain race 1)</name>
    <name type="common">Panama disease fungus</name>
    <dbReference type="NCBI Taxonomy" id="1229664"/>
    <lineage>
        <taxon>Eukaryota</taxon>
        <taxon>Fungi</taxon>
        <taxon>Dikarya</taxon>
        <taxon>Ascomycota</taxon>
        <taxon>Pezizomycotina</taxon>
        <taxon>Sordariomycetes</taxon>
        <taxon>Hypocreomycetidae</taxon>
        <taxon>Hypocreales</taxon>
        <taxon>Nectriaceae</taxon>
        <taxon>Fusarium</taxon>
        <taxon>Fusarium oxysporum species complex</taxon>
    </lineage>
</organism>
<name>N4UCP7_FUSC1</name>
<evidence type="ECO:0000313" key="2">
    <source>
        <dbReference type="Proteomes" id="UP000016928"/>
    </source>
</evidence>
<reference evidence="2" key="2">
    <citation type="journal article" date="2014" name="PLoS ONE">
        <title>Genome and Transcriptome Analysis of the Fungal Pathogen Fusarium oxysporum f. sp. cubense Causing Banana Vascular Wilt Disease.</title>
        <authorList>
            <person name="Guo L."/>
            <person name="Han L."/>
            <person name="Yang L."/>
            <person name="Zeng H."/>
            <person name="Fan D."/>
            <person name="Zhu Y."/>
            <person name="Feng Y."/>
            <person name="Wang G."/>
            <person name="Peng C."/>
            <person name="Jiang X."/>
            <person name="Zhou D."/>
            <person name="Ni P."/>
            <person name="Liang C."/>
            <person name="Liu L."/>
            <person name="Wang J."/>
            <person name="Mao C."/>
            <person name="Fang X."/>
            <person name="Peng M."/>
            <person name="Huang J."/>
        </authorList>
    </citation>
    <scope>NUCLEOTIDE SEQUENCE [LARGE SCALE GENOMIC DNA]</scope>
    <source>
        <strain evidence="2">race 1</strain>
    </source>
</reference>
<evidence type="ECO:0000313" key="1">
    <source>
        <dbReference type="EMBL" id="ENH67785.1"/>
    </source>
</evidence>
<dbReference type="Proteomes" id="UP000016928">
    <property type="component" value="Unassembled WGS sequence"/>
</dbReference>
<dbReference type="HOGENOM" id="CLU_2527493_0_0_1"/>
<sequence length="84" mass="9289">MSHVLYFGLPQVFHLVEARNKIAKGSSTASRQNSNYGGSSQADRGLAVKDLGVLRLITRGTDEPELEPRNFGEAFSIKTLNIRR</sequence>
<protein>
    <submittedName>
        <fullName evidence="1">Uncharacterized protein</fullName>
    </submittedName>
</protein>
<accession>N4UCP7</accession>
<dbReference type="AlphaFoldDB" id="N4UCP7"/>